<dbReference type="Proteomes" id="UP000553343">
    <property type="component" value="Unassembled WGS sequence"/>
</dbReference>
<keyword evidence="5" id="KW-0255">Endonuclease</keyword>
<evidence type="ECO:0000313" key="6">
    <source>
        <dbReference type="Proteomes" id="UP000553343"/>
    </source>
</evidence>
<reference evidence="5 6" key="1">
    <citation type="submission" date="2020-06" db="EMBL/GenBank/DDBJ databases">
        <title>High-quality draft genome of sulfate reducer Desulfobacter latus type strain AcrS2 isolated from marine sediment.</title>
        <authorList>
            <person name="Hoppe M."/>
            <person name="Larsen C.K."/>
            <person name="Marshall I.P.G."/>
            <person name="Schramm A."/>
            <person name="Marietou A.G."/>
        </authorList>
    </citation>
    <scope>NUCLEOTIDE SEQUENCE [LARGE SCALE GENOMIC DNA]</scope>
    <source>
        <strain evidence="5 6">AcRS2</strain>
    </source>
</reference>
<dbReference type="InterPro" id="IPR044946">
    <property type="entry name" value="Restrct_endonuc_typeI_TRD_sf"/>
</dbReference>
<sequence length="202" mass="22428">MKIKIKKLAAVQMGYSFRSRLEASESGAIAVIQMKDLLDDNTVGCDGLVKINMDAMKKHHLAQRGDLVFRSRGHVSTAAILLEDPGKAVVAAPLLRIRVTQKDLVLPEYLNWYIRQRDAQIFLTSRAKGTVQKMISKQAIEDLEVALPSLEKQKNIVALAMLSAREQTLLQTLADKREQYISIVLMQVATTDTKKGTTDGHG</sequence>
<name>A0A850SWH5_9BACT</name>
<proteinExistence type="inferred from homology"/>
<dbReference type="PANTHER" id="PTHR30408:SF12">
    <property type="entry name" value="TYPE I RESTRICTION ENZYME MJAVIII SPECIFICITY SUBUNIT"/>
    <property type="match status" value="1"/>
</dbReference>
<gene>
    <name evidence="5" type="ORF">HXW94_05600</name>
</gene>
<dbReference type="RefSeq" id="WP_178365923.1">
    <property type="nucleotide sequence ID" value="NZ_JACADJ010000012.1"/>
</dbReference>
<keyword evidence="6" id="KW-1185">Reference proteome</keyword>
<keyword evidence="3" id="KW-0238">DNA-binding</keyword>
<dbReference type="GO" id="GO:0003677">
    <property type="term" value="F:DNA binding"/>
    <property type="evidence" value="ECO:0007669"/>
    <property type="project" value="UniProtKB-KW"/>
</dbReference>
<accession>A0A850SWH5</accession>
<evidence type="ECO:0000256" key="3">
    <source>
        <dbReference type="ARBA" id="ARBA00023125"/>
    </source>
</evidence>
<dbReference type="InterPro" id="IPR000055">
    <property type="entry name" value="Restrct_endonuc_typeI_TRD"/>
</dbReference>
<dbReference type="InterPro" id="IPR052021">
    <property type="entry name" value="Type-I_RS_S_subunit"/>
</dbReference>
<comment type="similarity">
    <text evidence="1">Belongs to the type-I restriction system S methylase family.</text>
</comment>
<keyword evidence="5" id="KW-0378">Hydrolase</keyword>
<evidence type="ECO:0000259" key="4">
    <source>
        <dbReference type="Pfam" id="PF01420"/>
    </source>
</evidence>
<dbReference type="AlphaFoldDB" id="A0A850SWH5"/>
<evidence type="ECO:0000256" key="2">
    <source>
        <dbReference type="ARBA" id="ARBA00022747"/>
    </source>
</evidence>
<dbReference type="Pfam" id="PF01420">
    <property type="entry name" value="Methylase_S"/>
    <property type="match status" value="1"/>
</dbReference>
<dbReference type="GO" id="GO:0004519">
    <property type="term" value="F:endonuclease activity"/>
    <property type="evidence" value="ECO:0007669"/>
    <property type="project" value="UniProtKB-KW"/>
</dbReference>
<organism evidence="5 6">
    <name type="scientific">Desulfobacter latus</name>
    <dbReference type="NCBI Taxonomy" id="2292"/>
    <lineage>
        <taxon>Bacteria</taxon>
        <taxon>Pseudomonadati</taxon>
        <taxon>Thermodesulfobacteriota</taxon>
        <taxon>Desulfobacteria</taxon>
        <taxon>Desulfobacterales</taxon>
        <taxon>Desulfobacteraceae</taxon>
        <taxon>Desulfobacter</taxon>
    </lineage>
</organism>
<comment type="caution">
    <text evidence="5">The sequence shown here is derived from an EMBL/GenBank/DDBJ whole genome shotgun (WGS) entry which is preliminary data.</text>
</comment>
<evidence type="ECO:0000313" key="5">
    <source>
        <dbReference type="EMBL" id="NWH04470.1"/>
    </source>
</evidence>
<dbReference type="GO" id="GO:0009307">
    <property type="term" value="P:DNA restriction-modification system"/>
    <property type="evidence" value="ECO:0007669"/>
    <property type="project" value="UniProtKB-KW"/>
</dbReference>
<keyword evidence="5" id="KW-0540">Nuclease</keyword>
<dbReference type="EMBL" id="JACADJ010000012">
    <property type="protein sequence ID" value="NWH04470.1"/>
    <property type="molecule type" value="Genomic_DNA"/>
</dbReference>
<feature type="domain" description="Type I restriction modification DNA specificity" evidence="4">
    <location>
        <begin position="2"/>
        <end position="158"/>
    </location>
</feature>
<dbReference type="CDD" id="cd16961">
    <property type="entry name" value="RMtype1_S_TRD-CR_like"/>
    <property type="match status" value="1"/>
</dbReference>
<keyword evidence="2" id="KW-0680">Restriction system</keyword>
<dbReference type="SUPFAM" id="SSF116734">
    <property type="entry name" value="DNA methylase specificity domain"/>
    <property type="match status" value="1"/>
</dbReference>
<dbReference type="Gene3D" id="3.90.220.20">
    <property type="entry name" value="DNA methylase specificity domains"/>
    <property type="match status" value="1"/>
</dbReference>
<dbReference type="PANTHER" id="PTHR30408">
    <property type="entry name" value="TYPE-1 RESTRICTION ENZYME ECOKI SPECIFICITY PROTEIN"/>
    <property type="match status" value="1"/>
</dbReference>
<evidence type="ECO:0000256" key="1">
    <source>
        <dbReference type="ARBA" id="ARBA00010923"/>
    </source>
</evidence>
<protein>
    <submittedName>
        <fullName evidence="5">Restriction endonuclease subunit S</fullName>
    </submittedName>
</protein>